<protein>
    <submittedName>
        <fullName evidence="3">Cholesterol transport system auxiliary component</fullName>
    </submittedName>
</protein>
<reference evidence="3 4" key="1">
    <citation type="submission" date="2016-10" db="EMBL/GenBank/DDBJ databases">
        <authorList>
            <person name="de Groot N.N."/>
        </authorList>
    </citation>
    <scope>NUCLEOTIDE SEQUENCE [LARGE SCALE GENOMIC DNA]</scope>
    <source>
        <strain evidence="3 4">CGMCC 1.10836</strain>
    </source>
</reference>
<organism evidence="3 4">
    <name type="scientific">Pseudorhodobacter antarcticus</name>
    <dbReference type="NCBI Taxonomy" id="1077947"/>
    <lineage>
        <taxon>Bacteria</taxon>
        <taxon>Pseudomonadati</taxon>
        <taxon>Pseudomonadota</taxon>
        <taxon>Alphaproteobacteria</taxon>
        <taxon>Rhodobacterales</taxon>
        <taxon>Paracoccaceae</taxon>
        <taxon>Pseudorhodobacter</taxon>
    </lineage>
</organism>
<evidence type="ECO:0000256" key="1">
    <source>
        <dbReference type="SAM" id="SignalP"/>
    </source>
</evidence>
<name>A0A1H8LRF8_9RHOB</name>
<dbReference type="RefSeq" id="WP_050520327.1">
    <property type="nucleotide sequence ID" value="NZ_FOCO01000044.1"/>
</dbReference>
<dbReference type="SUPFAM" id="SSF159594">
    <property type="entry name" value="XCC0632-like"/>
    <property type="match status" value="1"/>
</dbReference>
<keyword evidence="4" id="KW-1185">Reference proteome</keyword>
<dbReference type="InterPro" id="IPR005586">
    <property type="entry name" value="ABC_trans_aux"/>
</dbReference>
<dbReference type="Pfam" id="PF03886">
    <property type="entry name" value="ABC_trans_aux"/>
    <property type="match status" value="1"/>
</dbReference>
<keyword evidence="1" id="KW-0732">Signal</keyword>
<dbReference type="OrthoDB" id="9808689at2"/>
<proteinExistence type="predicted"/>
<gene>
    <name evidence="3" type="ORF">SAMN05216227_104421</name>
</gene>
<evidence type="ECO:0000313" key="4">
    <source>
        <dbReference type="Proteomes" id="UP000183002"/>
    </source>
</evidence>
<feature type="domain" description="ABC-type transport auxiliary lipoprotein component" evidence="2">
    <location>
        <begin position="40"/>
        <end position="199"/>
    </location>
</feature>
<feature type="chain" id="PRO_5010263900" evidence="1">
    <location>
        <begin position="29"/>
        <end position="215"/>
    </location>
</feature>
<accession>A0A1H8LRF8</accession>
<dbReference type="STRING" id="1077947.SAMN05216227_104421"/>
<dbReference type="Proteomes" id="UP000183002">
    <property type="component" value="Unassembled WGS sequence"/>
</dbReference>
<dbReference type="AlphaFoldDB" id="A0A1H8LRF8"/>
<dbReference type="EMBL" id="FOCO01000044">
    <property type="protein sequence ID" value="SEO07436.1"/>
    <property type="molecule type" value="Genomic_DNA"/>
</dbReference>
<sequence>MTRATTQKTTLLLALATAALLPGCSALSALSGAATPLSDYDLNAPATPVQARTTSSRQLVVELPTAPGALTTDRILIRPHPLQAAYLPDGKWAEETPTMLQTLMVRSFEDANAFRYVGRRPLGSMGDYALLTELTDFQAEAAADGQTATIRLRLTARLVREEDASVIASRSFTQTTPVPSTQALALVEGFNTANQAMLADLTIWVLDAAKISIKR</sequence>
<dbReference type="Gene3D" id="3.40.50.10610">
    <property type="entry name" value="ABC-type transport auxiliary lipoprotein component"/>
    <property type="match status" value="1"/>
</dbReference>
<evidence type="ECO:0000313" key="3">
    <source>
        <dbReference type="EMBL" id="SEO07436.1"/>
    </source>
</evidence>
<evidence type="ECO:0000259" key="2">
    <source>
        <dbReference type="Pfam" id="PF03886"/>
    </source>
</evidence>
<feature type="signal peptide" evidence="1">
    <location>
        <begin position="1"/>
        <end position="28"/>
    </location>
</feature>